<dbReference type="InterPro" id="IPR004839">
    <property type="entry name" value="Aminotransferase_I/II_large"/>
</dbReference>
<keyword evidence="3" id="KW-0805">Transcription regulation</keyword>
<dbReference type="InterPro" id="IPR051446">
    <property type="entry name" value="HTH_trans_reg/aminotransferase"/>
</dbReference>
<dbReference type="PROSITE" id="PS50949">
    <property type="entry name" value="HTH_GNTR"/>
    <property type="match status" value="1"/>
</dbReference>
<dbReference type="InterPro" id="IPR015424">
    <property type="entry name" value="PyrdxlP-dep_Trfase"/>
</dbReference>
<organism evidence="7 8">
    <name type="scientific">Pantoea stewartii</name>
    <dbReference type="NCBI Taxonomy" id="66269"/>
    <lineage>
        <taxon>Bacteria</taxon>
        <taxon>Pseudomonadati</taxon>
        <taxon>Pseudomonadota</taxon>
        <taxon>Gammaproteobacteria</taxon>
        <taxon>Enterobacterales</taxon>
        <taxon>Erwiniaceae</taxon>
        <taxon>Pantoea</taxon>
    </lineage>
</organism>
<dbReference type="CDD" id="cd00609">
    <property type="entry name" value="AAT_like"/>
    <property type="match status" value="1"/>
</dbReference>
<evidence type="ECO:0000313" key="7">
    <source>
        <dbReference type="EMBL" id="KTS96672.1"/>
    </source>
</evidence>
<dbReference type="InterPro" id="IPR000524">
    <property type="entry name" value="Tscrpt_reg_HTH_GntR"/>
</dbReference>
<sequence>MSTPQSVLLCDLILQDIDAGAHRPLQVRIFSIIQKAILGGMLISGSRLPSTRQLSAELGVSRMTLTLTYDRLSAEGYILCQRGKGTFVADIAPSATPRLVPALSEAQAALSSRAKIMISGVSGVSQHAGAFVPGVVETSNFPFPVWKRMQNRHIRRPAAHMTGYDSEGGYLPLREALAHYLQVSRSVVCQPEQILITMGSNQSLSLCAHMLADPGDSALTEDPCNWSTALLWQAAGLNVIPVPVDDQGIDISQFSFAAPFPRLLFTSPSHQYPMGVALTLQRRRQLTELAAEYGFWIVEDDYDSEFRYDRSPVSSLQGLDCYQRVIYCGTFSKVMFPGLRISYMVLPEKLAGAFKKGLVQLYRPGQFTVQAALADFISEGYFSTHIRRMRGIYAERQHTLRSALTQAFGNEVTMSGGNAGLHLTALFNASVDTNRMTASAASKGVALRGLGHYYFQPRQSNGFVLGYGGIKSENIASAVNIMAESI</sequence>
<keyword evidence="5" id="KW-0804">Transcription</keyword>
<reference evidence="7 8" key="1">
    <citation type="journal article" date="2016" name="Front. Microbiol.">
        <title>Genomic Resource of Rice Seed Associated Bacteria.</title>
        <authorList>
            <person name="Midha S."/>
            <person name="Bansal K."/>
            <person name="Sharma S."/>
            <person name="Kumar N."/>
            <person name="Patil P.P."/>
            <person name="Chaudhry V."/>
            <person name="Patil P.B."/>
        </authorList>
    </citation>
    <scope>NUCLEOTIDE SEQUENCE [LARGE SCALE GENOMIC DNA]</scope>
    <source>
        <strain evidence="7 8">RSA13</strain>
    </source>
</reference>
<evidence type="ECO:0000313" key="8">
    <source>
        <dbReference type="Proteomes" id="UP000072520"/>
    </source>
</evidence>
<dbReference type="PRINTS" id="PR00035">
    <property type="entry name" value="HTHGNTR"/>
</dbReference>
<dbReference type="InterPro" id="IPR036390">
    <property type="entry name" value="WH_DNA-bd_sf"/>
</dbReference>
<feature type="domain" description="HTH gntR-type" evidence="6">
    <location>
        <begin position="23"/>
        <end position="91"/>
    </location>
</feature>
<dbReference type="RefSeq" id="WP_058702435.1">
    <property type="nucleotide sequence ID" value="NZ_LDSH01000019.1"/>
</dbReference>
<dbReference type="SUPFAM" id="SSF46785">
    <property type="entry name" value="Winged helix' DNA-binding domain"/>
    <property type="match status" value="1"/>
</dbReference>
<dbReference type="Gene3D" id="3.40.640.10">
    <property type="entry name" value="Type I PLP-dependent aspartate aminotransferase-like (Major domain)"/>
    <property type="match status" value="1"/>
</dbReference>
<evidence type="ECO:0000256" key="3">
    <source>
        <dbReference type="ARBA" id="ARBA00023015"/>
    </source>
</evidence>
<dbReference type="Pfam" id="PF00155">
    <property type="entry name" value="Aminotran_1_2"/>
    <property type="match status" value="1"/>
</dbReference>
<dbReference type="Gene3D" id="1.10.10.10">
    <property type="entry name" value="Winged helix-like DNA-binding domain superfamily/Winged helix DNA-binding domain"/>
    <property type="match status" value="1"/>
</dbReference>
<proteinExistence type="inferred from homology"/>
<evidence type="ECO:0000256" key="1">
    <source>
        <dbReference type="ARBA" id="ARBA00005384"/>
    </source>
</evidence>
<dbReference type="GO" id="GO:0030170">
    <property type="term" value="F:pyridoxal phosphate binding"/>
    <property type="evidence" value="ECO:0007669"/>
    <property type="project" value="InterPro"/>
</dbReference>
<dbReference type="EMBL" id="LDSI01000018">
    <property type="protein sequence ID" value="KTS96672.1"/>
    <property type="molecule type" value="Genomic_DNA"/>
</dbReference>
<accession>A0AB34VFG8</accession>
<dbReference type="SMART" id="SM00345">
    <property type="entry name" value="HTH_GNTR"/>
    <property type="match status" value="1"/>
</dbReference>
<protein>
    <submittedName>
        <fullName evidence="7">Decarboxylase</fullName>
    </submittedName>
</protein>
<dbReference type="PANTHER" id="PTHR46577:SF1">
    <property type="entry name" value="HTH-TYPE TRANSCRIPTIONAL REGULATORY PROTEIN GABR"/>
    <property type="match status" value="1"/>
</dbReference>
<keyword evidence="2" id="KW-0663">Pyridoxal phosphate</keyword>
<evidence type="ECO:0000259" key="6">
    <source>
        <dbReference type="PROSITE" id="PS50949"/>
    </source>
</evidence>
<dbReference type="Proteomes" id="UP000072520">
    <property type="component" value="Unassembled WGS sequence"/>
</dbReference>
<dbReference type="CDD" id="cd07377">
    <property type="entry name" value="WHTH_GntR"/>
    <property type="match status" value="1"/>
</dbReference>
<dbReference type="InterPro" id="IPR015421">
    <property type="entry name" value="PyrdxlP-dep_Trfase_major"/>
</dbReference>
<comment type="similarity">
    <text evidence="1">In the C-terminal section; belongs to the class-I pyridoxal-phosphate-dependent aminotransferase family.</text>
</comment>
<comment type="caution">
    <text evidence="7">The sequence shown here is derived from an EMBL/GenBank/DDBJ whole genome shotgun (WGS) entry which is preliminary data.</text>
</comment>
<dbReference type="GO" id="GO:0003700">
    <property type="term" value="F:DNA-binding transcription factor activity"/>
    <property type="evidence" value="ECO:0007669"/>
    <property type="project" value="InterPro"/>
</dbReference>
<keyword evidence="4" id="KW-0238">DNA-binding</keyword>
<dbReference type="Pfam" id="PF00392">
    <property type="entry name" value="GntR"/>
    <property type="match status" value="1"/>
</dbReference>
<dbReference type="InterPro" id="IPR036388">
    <property type="entry name" value="WH-like_DNA-bd_sf"/>
</dbReference>
<dbReference type="AlphaFoldDB" id="A0AB34VFG8"/>
<evidence type="ECO:0000256" key="2">
    <source>
        <dbReference type="ARBA" id="ARBA00022898"/>
    </source>
</evidence>
<dbReference type="SUPFAM" id="SSF53383">
    <property type="entry name" value="PLP-dependent transferases"/>
    <property type="match status" value="1"/>
</dbReference>
<name>A0AB34VFG8_9GAMM</name>
<dbReference type="GO" id="GO:0003677">
    <property type="term" value="F:DNA binding"/>
    <property type="evidence" value="ECO:0007669"/>
    <property type="project" value="UniProtKB-KW"/>
</dbReference>
<gene>
    <name evidence="7" type="ORF">RSA13_13680</name>
</gene>
<evidence type="ECO:0000256" key="5">
    <source>
        <dbReference type="ARBA" id="ARBA00023163"/>
    </source>
</evidence>
<evidence type="ECO:0000256" key="4">
    <source>
        <dbReference type="ARBA" id="ARBA00023125"/>
    </source>
</evidence>
<dbReference type="PANTHER" id="PTHR46577">
    <property type="entry name" value="HTH-TYPE TRANSCRIPTIONAL REGULATORY PROTEIN GABR"/>
    <property type="match status" value="1"/>
</dbReference>